<protein>
    <submittedName>
        <fullName evidence="2">Uncharacterized protein</fullName>
    </submittedName>
</protein>
<keyword evidence="1" id="KW-0472">Membrane</keyword>
<reference evidence="2 3" key="1">
    <citation type="submission" date="2020-07" db="EMBL/GenBank/DDBJ databases">
        <title>Spirosoma foliorum sp. nov., isolated from the leaves on the Nejang mountain Korea, Republic of.</title>
        <authorList>
            <person name="Ho H."/>
            <person name="Lee Y.-J."/>
            <person name="Nurcahyanto D.-A."/>
            <person name="Kim S.-G."/>
        </authorList>
    </citation>
    <scope>NUCLEOTIDE SEQUENCE [LARGE SCALE GENOMIC DNA]</scope>
    <source>
        <strain evidence="2 3">PL0136</strain>
    </source>
</reference>
<evidence type="ECO:0000313" key="3">
    <source>
        <dbReference type="Proteomes" id="UP000515369"/>
    </source>
</evidence>
<dbReference type="KEGG" id="sfol:H3H32_18025"/>
<keyword evidence="1" id="KW-1133">Transmembrane helix</keyword>
<proteinExistence type="predicted"/>
<dbReference type="AlphaFoldDB" id="A0A7G5H6A4"/>
<gene>
    <name evidence="2" type="ORF">H3H32_18025</name>
</gene>
<keyword evidence="1" id="KW-0812">Transmembrane</keyword>
<dbReference type="RefSeq" id="WP_182464042.1">
    <property type="nucleotide sequence ID" value="NZ_CP059732.1"/>
</dbReference>
<evidence type="ECO:0000256" key="1">
    <source>
        <dbReference type="SAM" id="Phobius"/>
    </source>
</evidence>
<keyword evidence="3" id="KW-1185">Reference proteome</keyword>
<feature type="transmembrane region" description="Helical" evidence="1">
    <location>
        <begin position="64"/>
        <end position="85"/>
    </location>
</feature>
<dbReference type="Proteomes" id="UP000515369">
    <property type="component" value="Chromosome"/>
</dbReference>
<dbReference type="EMBL" id="CP059732">
    <property type="protein sequence ID" value="QMW06646.1"/>
    <property type="molecule type" value="Genomic_DNA"/>
</dbReference>
<feature type="transmembrane region" description="Helical" evidence="1">
    <location>
        <begin position="105"/>
        <end position="128"/>
    </location>
</feature>
<accession>A0A7G5H6A4</accession>
<organism evidence="2 3">
    <name type="scientific">Spirosoma foliorum</name>
    <dbReference type="NCBI Taxonomy" id="2710596"/>
    <lineage>
        <taxon>Bacteria</taxon>
        <taxon>Pseudomonadati</taxon>
        <taxon>Bacteroidota</taxon>
        <taxon>Cytophagia</taxon>
        <taxon>Cytophagales</taxon>
        <taxon>Cytophagaceae</taxon>
        <taxon>Spirosoma</taxon>
    </lineage>
</organism>
<sequence length="153" mass="17080">MKTVDKRIRAGLLLFWALYFSIVFTSNSADALGALSLLPPNWHFVSGNFGLIQRVVAMYEPPTWLAGFLFAGVIVWEAIGAILFWKAFRITLQLNQKQNVTMHAAFGITIGLWASFILADEIFLTYLLGGLSSTHFNLLLAELGTFILIRLVD</sequence>
<evidence type="ECO:0000313" key="2">
    <source>
        <dbReference type="EMBL" id="QMW06646.1"/>
    </source>
</evidence>
<name>A0A7G5H6A4_9BACT</name>